<comment type="catalytic activity">
    <reaction evidence="2">
        <text>L-histidinol phosphate + H2O = L-histidinol + phosphate</text>
        <dbReference type="Rhea" id="RHEA:14465"/>
        <dbReference type="ChEBI" id="CHEBI:15377"/>
        <dbReference type="ChEBI" id="CHEBI:43474"/>
        <dbReference type="ChEBI" id="CHEBI:57699"/>
        <dbReference type="ChEBI" id="CHEBI:57980"/>
        <dbReference type="EC" id="3.1.3.15"/>
    </reaction>
</comment>
<dbReference type="EMBL" id="JABAYA010000040">
    <property type="protein sequence ID" value="KAF7728288.1"/>
    <property type="molecule type" value="Genomic_DNA"/>
</dbReference>
<dbReference type="UniPathway" id="UPA00031">
    <property type="reaction ID" value="UER00013"/>
</dbReference>
<dbReference type="GO" id="GO:0005737">
    <property type="term" value="C:cytoplasm"/>
    <property type="evidence" value="ECO:0007669"/>
    <property type="project" value="TreeGrafter"/>
</dbReference>
<evidence type="ECO:0000256" key="1">
    <source>
        <dbReference type="ARBA" id="ARBA00022801"/>
    </source>
</evidence>
<accession>A0A8H7ESD7</accession>
<dbReference type="OrthoDB" id="5957391at2759"/>
<evidence type="ECO:0000256" key="2">
    <source>
        <dbReference type="RuleBase" id="RU366003"/>
    </source>
</evidence>
<reference evidence="3" key="1">
    <citation type="submission" date="2020-01" db="EMBL/GenBank/DDBJ databases">
        <title>Genome Sequencing of Three Apophysomyces-Like Fungal Strains Confirms a Novel Fungal Genus in the Mucoromycota with divergent Burkholderia-like Endosymbiotic Bacteria.</title>
        <authorList>
            <person name="Stajich J.E."/>
            <person name="Macias A.M."/>
            <person name="Carter-House D."/>
            <person name="Lovett B."/>
            <person name="Kasson L.R."/>
            <person name="Berry K."/>
            <person name="Grigoriev I."/>
            <person name="Chang Y."/>
            <person name="Spatafora J."/>
            <person name="Kasson M.T."/>
        </authorList>
    </citation>
    <scope>NUCLEOTIDE SEQUENCE</scope>
    <source>
        <strain evidence="3">NRRL A-21654</strain>
    </source>
</reference>
<gene>
    <name evidence="3" type="primary">HIS2</name>
    <name evidence="3" type="ORF">EC973_006463</name>
</gene>
<evidence type="ECO:0000313" key="4">
    <source>
        <dbReference type="Proteomes" id="UP000605846"/>
    </source>
</evidence>
<keyword evidence="2" id="KW-0028">Amino-acid biosynthesis</keyword>
<proteinExistence type="inferred from homology"/>
<dbReference type="InterPro" id="IPR010140">
    <property type="entry name" value="Histidinol_P_phosphatase_HisJ"/>
</dbReference>
<dbReference type="Gene3D" id="3.20.20.140">
    <property type="entry name" value="Metal-dependent hydrolases"/>
    <property type="match status" value="1"/>
</dbReference>
<name>A0A8H7ESD7_9FUNG</name>
<dbReference type="PANTHER" id="PTHR21039">
    <property type="entry name" value="HISTIDINOL PHOSPHATASE-RELATED"/>
    <property type="match status" value="1"/>
</dbReference>
<comment type="similarity">
    <text evidence="2">Belongs to the PHP hydrolase family. HisK subfamily.</text>
</comment>
<dbReference type="PANTHER" id="PTHR21039:SF0">
    <property type="entry name" value="HISTIDINOL-PHOSPHATASE"/>
    <property type="match status" value="1"/>
</dbReference>
<keyword evidence="4" id="KW-1185">Reference proteome</keyword>
<dbReference type="EC" id="3.1.3.15" evidence="2"/>
<dbReference type="InterPro" id="IPR016195">
    <property type="entry name" value="Pol/histidinol_Pase-like"/>
</dbReference>
<protein>
    <recommendedName>
        <fullName evidence="2">Histidinol-phosphatase</fullName>
        <shortName evidence="2">HolPase</shortName>
        <ecNumber evidence="2">3.1.3.15</ecNumber>
    </recommendedName>
</protein>
<dbReference type="GO" id="GO:0000105">
    <property type="term" value="P:L-histidine biosynthetic process"/>
    <property type="evidence" value="ECO:0007669"/>
    <property type="project" value="UniProtKB-UniRule"/>
</dbReference>
<dbReference type="NCBIfam" id="TIGR01856">
    <property type="entry name" value="hisJ_fam"/>
    <property type="match status" value="1"/>
</dbReference>
<dbReference type="GO" id="GO:0004401">
    <property type="term" value="F:histidinol-phosphatase activity"/>
    <property type="evidence" value="ECO:0007669"/>
    <property type="project" value="UniProtKB-UniRule"/>
</dbReference>
<dbReference type="AlphaFoldDB" id="A0A8H7ESD7"/>
<sequence>MPRFDTTELYPEEHEAQCTPTTLKTTFMEFQKEARRLQVTYADKIQLLVGSEIEFIHAGYAEYVAALNNVDYVVGSLHHVGTIPIDFSIELYQQALQRHGSLVDLYAAYFDEQLSMLQSVRPLVVGHFDLVRIFAGNEADKVLHDGTVWQRVIRNVDYVLQYGGLFEINSRAWKKGLVDAYPQRDIVQLILDRGGKFTLSDDCHGPRDVGMHYDKLQDYLSRMGIDTIYYLAIEQDKVIIKEHRNILQNPFWNKIQEW</sequence>
<keyword evidence="1 2" id="KW-0378">Hydrolase</keyword>
<comment type="pathway">
    <text evidence="2">Amino-acid biosynthesis; L-histidine biosynthesis; L-histidine from 5-phospho-alpha-D-ribose 1-diphosphate: step 8/9.</text>
</comment>
<evidence type="ECO:0000313" key="3">
    <source>
        <dbReference type="EMBL" id="KAF7728288.1"/>
    </source>
</evidence>
<organism evidence="3 4">
    <name type="scientific">Apophysomyces ossiformis</name>
    <dbReference type="NCBI Taxonomy" id="679940"/>
    <lineage>
        <taxon>Eukaryota</taxon>
        <taxon>Fungi</taxon>
        <taxon>Fungi incertae sedis</taxon>
        <taxon>Mucoromycota</taxon>
        <taxon>Mucoromycotina</taxon>
        <taxon>Mucoromycetes</taxon>
        <taxon>Mucorales</taxon>
        <taxon>Mucorineae</taxon>
        <taxon>Mucoraceae</taxon>
        <taxon>Apophysomyces</taxon>
    </lineage>
</organism>
<dbReference type="SUPFAM" id="SSF89550">
    <property type="entry name" value="PHP domain-like"/>
    <property type="match status" value="1"/>
</dbReference>
<comment type="caution">
    <text evidence="3">The sequence shown here is derived from an EMBL/GenBank/DDBJ whole genome shotgun (WGS) entry which is preliminary data.</text>
</comment>
<keyword evidence="2" id="KW-0368">Histidine biosynthesis</keyword>
<dbReference type="Proteomes" id="UP000605846">
    <property type="component" value="Unassembled WGS sequence"/>
</dbReference>